<protein>
    <submittedName>
        <fullName evidence="8">RDD family protein</fullName>
    </submittedName>
</protein>
<keyword evidence="5 6" id="KW-0472">Membrane</keyword>
<comment type="caution">
    <text evidence="8">The sequence shown here is derived from an EMBL/GenBank/DDBJ whole genome shotgun (WGS) entry which is preliminary data.</text>
</comment>
<feature type="transmembrane region" description="Helical" evidence="6">
    <location>
        <begin position="27"/>
        <end position="55"/>
    </location>
</feature>
<accession>A0A850QA42</accession>
<evidence type="ECO:0000256" key="6">
    <source>
        <dbReference type="SAM" id="Phobius"/>
    </source>
</evidence>
<evidence type="ECO:0000313" key="11">
    <source>
        <dbReference type="Proteomes" id="UP000592216"/>
    </source>
</evidence>
<evidence type="ECO:0000313" key="8">
    <source>
        <dbReference type="EMBL" id="NVO23680.1"/>
    </source>
</evidence>
<gene>
    <name evidence="9" type="ORF">HJ526_05495</name>
    <name evidence="8" type="ORF">HJ536_09960</name>
</gene>
<dbReference type="AlphaFoldDB" id="A0A850QA42"/>
<dbReference type="InterPro" id="IPR010432">
    <property type="entry name" value="RDD"/>
</dbReference>
<dbReference type="RefSeq" id="WP_176853615.1">
    <property type="nucleotide sequence ID" value="NZ_JABCJD010000002.1"/>
</dbReference>
<name>A0A850QA42_9RHOB</name>
<evidence type="ECO:0000256" key="1">
    <source>
        <dbReference type="ARBA" id="ARBA00004651"/>
    </source>
</evidence>
<keyword evidence="10" id="KW-1185">Reference proteome</keyword>
<dbReference type="EMBL" id="JABCJD010000002">
    <property type="protein sequence ID" value="NVO26863.1"/>
    <property type="molecule type" value="Genomic_DNA"/>
</dbReference>
<evidence type="ECO:0000256" key="3">
    <source>
        <dbReference type="ARBA" id="ARBA00022692"/>
    </source>
</evidence>
<feature type="transmembrane region" description="Helical" evidence="6">
    <location>
        <begin position="62"/>
        <end position="81"/>
    </location>
</feature>
<dbReference type="PANTHER" id="PTHR36115:SF6">
    <property type="entry name" value="PROLINE-RICH ANTIGEN HOMOLOG"/>
    <property type="match status" value="1"/>
</dbReference>
<dbReference type="Pfam" id="PF06271">
    <property type="entry name" value="RDD"/>
    <property type="match status" value="1"/>
</dbReference>
<proteinExistence type="predicted"/>
<evidence type="ECO:0000256" key="5">
    <source>
        <dbReference type="ARBA" id="ARBA00023136"/>
    </source>
</evidence>
<feature type="domain" description="RDD" evidence="7">
    <location>
        <begin position="23"/>
        <end position="140"/>
    </location>
</feature>
<dbReference type="GO" id="GO:0005886">
    <property type="term" value="C:plasma membrane"/>
    <property type="evidence" value="ECO:0007669"/>
    <property type="project" value="UniProtKB-SubCell"/>
</dbReference>
<feature type="transmembrane region" description="Helical" evidence="6">
    <location>
        <begin position="101"/>
        <end position="126"/>
    </location>
</feature>
<evidence type="ECO:0000259" key="7">
    <source>
        <dbReference type="Pfam" id="PF06271"/>
    </source>
</evidence>
<comment type="subcellular location">
    <subcellularLocation>
        <location evidence="1">Cell membrane</location>
        <topology evidence="1">Multi-pass membrane protein</topology>
    </subcellularLocation>
</comment>
<keyword evidence="4 6" id="KW-1133">Transmembrane helix</keyword>
<sequence>MTMSYFDLLPDPDRHEELYADTPTKRLLAWLVDMVIVALMSALVLPFTFFAGIFFFPMLMMVVGFAYRTVTLATGSATWGMRLMSMELRTMQGHRFDLPTAFLHTLGYSVSLAVFPLQIVSIVLMLTSARRQGLTDHIMGTVPMNKMTLY</sequence>
<evidence type="ECO:0000256" key="2">
    <source>
        <dbReference type="ARBA" id="ARBA00022475"/>
    </source>
</evidence>
<dbReference type="Proteomes" id="UP000523601">
    <property type="component" value="Unassembled WGS sequence"/>
</dbReference>
<organism evidence="8 11">
    <name type="scientific">Donghicola mangrovi</name>
    <dbReference type="NCBI Taxonomy" id="2729614"/>
    <lineage>
        <taxon>Bacteria</taxon>
        <taxon>Pseudomonadati</taxon>
        <taxon>Pseudomonadota</taxon>
        <taxon>Alphaproteobacteria</taxon>
        <taxon>Rhodobacterales</taxon>
        <taxon>Roseobacteraceae</taxon>
        <taxon>Donghicola</taxon>
    </lineage>
</organism>
<dbReference type="Proteomes" id="UP000592216">
    <property type="component" value="Unassembled WGS sequence"/>
</dbReference>
<evidence type="ECO:0000256" key="4">
    <source>
        <dbReference type="ARBA" id="ARBA00022989"/>
    </source>
</evidence>
<dbReference type="EMBL" id="JABCJE010000003">
    <property type="protein sequence ID" value="NVO23680.1"/>
    <property type="molecule type" value="Genomic_DNA"/>
</dbReference>
<keyword evidence="2" id="KW-1003">Cell membrane</keyword>
<evidence type="ECO:0000313" key="9">
    <source>
        <dbReference type="EMBL" id="NVO26863.1"/>
    </source>
</evidence>
<dbReference type="InterPro" id="IPR051791">
    <property type="entry name" value="Pra-immunoreactive"/>
</dbReference>
<keyword evidence="3 6" id="KW-0812">Transmembrane</keyword>
<dbReference type="PANTHER" id="PTHR36115">
    <property type="entry name" value="PROLINE-RICH ANTIGEN HOMOLOG-RELATED"/>
    <property type="match status" value="1"/>
</dbReference>
<evidence type="ECO:0000313" key="10">
    <source>
        <dbReference type="Proteomes" id="UP000523601"/>
    </source>
</evidence>
<reference evidence="10 11" key="1">
    <citation type="submission" date="2020-04" db="EMBL/GenBank/DDBJ databases">
        <title>Donghicola sp., a member of the Rhodobacteraceae family isolated from mangrove forest in Thailand.</title>
        <authorList>
            <person name="Charoenyingcharoen P."/>
            <person name="Yukphan P."/>
        </authorList>
    </citation>
    <scope>NUCLEOTIDE SEQUENCE [LARGE SCALE GENOMIC DNA]</scope>
    <source>
        <strain evidence="8 11">B5-SW-15</strain>
        <strain evidence="9 10">C2-DW-16</strain>
    </source>
</reference>